<evidence type="ECO:0000313" key="3">
    <source>
        <dbReference type="Proteomes" id="UP000076632"/>
    </source>
</evidence>
<dbReference type="CDD" id="cd01943">
    <property type="entry name" value="MAK32"/>
    <property type="match status" value="1"/>
</dbReference>
<keyword evidence="2" id="KW-0808">Transferase</keyword>
<keyword evidence="3" id="KW-1185">Reference proteome</keyword>
<dbReference type="AlphaFoldDB" id="A0A165HES6"/>
<dbReference type="RefSeq" id="XP_018188957.1">
    <property type="nucleotide sequence ID" value="XM_018335960.1"/>
</dbReference>
<sequence length="361" mass="39818">MMASQTTAKSTIDFCSLGMFIIDEIHFQPPIPSVYNIPGGAGSFAAIGARLLSPSPQSKTVGWIVDAGSDFPDEVYELIQRWDTACVFRETPERLTTRGWNGYGEGEKRGFKYLTPKLRLTHESLPPSHLLSKSFHLVCSPLRCIDLVTGILARRKQIASPEAAERPLFIWEPVSDLCSPEELPNCLKAIALVDCISSNLEEINGFWHGNIFSEHAQVQDIDQQQLDYQCSVLLEAGIGPKKNGSVVVRAGKDGCYVAHRGRRRWLPSYHQPDPVTGSNSRVVDPTGGGNSFLGALSVGLVRLQNVEEAAIWGSVAASFAIEQIGMPTLAYDENGTETWNGVQVQERLDEFKKRLETYVQP</sequence>
<evidence type="ECO:0000313" key="2">
    <source>
        <dbReference type="EMBL" id="KZF23402.1"/>
    </source>
</evidence>
<keyword evidence="2" id="KW-0418">Kinase</keyword>
<dbReference type="InParanoid" id="A0A165HES6"/>
<dbReference type="GeneID" id="28901097"/>
<dbReference type="PANTHER" id="PTHR47098:SF2">
    <property type="entry name" value="PROTEIN MAK32"/>
    <property type="match status" value="1"/>
</dbReference>
<dbReference type="Pfam" id="PF00294">
    <property type="entry name" value="PfkB"/>
    <property type="match status" value="1"/>
</dbReference>
<name>A0A165HES6_XYLHT</name>
<dbReference type="OMA" id="VIKSWNT"/>
<dbReference type="EMBL" id="KV407457">
    <property type="protein sequence ID" value="KZF23402.1"/>
    <property type="molecule type" value="Genomic_DNA"/>
</dbReference>
<dbReference type="SUPFAM" id="SSF53613">
    <property type="entry name" value="Ribokinase-like"/>
    <property type="match status" value="1"/>
</dbReference>
<dbReference type="InterPro" id="IPR011611">
    <property type="entry name" value="PfkB_dom"/>
</dbReference>
<dbReference type="PANTHER" id="PTHR47098">
    <property type="entry name" value="PROTEIN MAK32"/>
    <property type="match status" value="1"/>
</dbReference>
<gene>
    <name evidence="2" type="ORF">L228DRAFT_282134</name>
</gene>
<dbReference type="OrthoDB" id="497927at2759"/>
<dbReference type="Proteomes" id="UP000076632">
    <property type="component" value="Unassembled WGS sequence"/>
</dbReference>
<accession>A0A165HES6</accession>
<protein>
    <submittedName>
        <fullName evidence="2">Ribokinase-like protein</fullName>
    </submittedName>
</protein>
<dbReference type="STRING" id="1328760.A0A165HES6"/>
<dbReference type="GO" id="GO:0016301">
    <property type="term" value="F:kinase activity"/>
    <property type="evidence" value="ECO:0007669"/>
    <property type="project" value="UniProtKB-KW"/>
</dbReference>
<proteinExistence type="predicted"/>
<feature type="domain" description="Carbohydrate kinase PfkB" evidence="1">
    <location>
        <begin position="178"/>
        <end position="325"/>
    </location>
</feature>
<dbReference type="InterPro" id="IPR029056">
    <property type="entry name" value="Ribokinase-like"/>
</dbReference>
<reference evidence="2 3" key="1">
    <citation type="journal article" date="2016" name="Fungal Biol.">
        <title>The genome of Xylona heveae provides a window into fungal endophytism.</title>
        <authorList>
            <person name="Gazis R."/>
            <person name="Kuo A."/>
            <person name="Riley R."/>
            <person name="LaButti K."/>
            <person name="Lipzen A."/>
            <person name="Lin J."/>
            <person name="Amirebrahimi M."/>
            <person name="Hesse C.N."/>
            <person name="Spatafora J.W."/>
            <person name="Henrissat B."/>
            <person name="Hainaut M."/>
            <person name="Grigoriev I.V."/>
            <person name="Hibbett D.S."/>
        </authorList>
    </citation>
    <scope>NUCLEOTIDE SEQUENCE [LARGE SCALE GENOMIC DNA]</scope>
    <source>
        <strain evidence="2 3">TC161</strain>
    </source>
</reference>
<dbReference type="Gene3D" id="3.40.1190.20">
    <property type="match status" value="1"/>
</dbReference>
<organism evidence="2 3">
    <name type="scientific">Xylona heveae (strain CBS 132557 / TC161)</name>
    <dbReference type="NCBI Taxonomy" id="1328760"/>
    <lineage>
        <taxon>Eukaryota</taxon>
        <taxon>Fungi</taxon>
        <taxon>Dikarya</taxon>
        <taxon>Ascomycota</taxon>
        <taxon>Pezizomycotina</taxon>
        <taxon>Xylonomycetes</taxon>
        <taxon>Xylonales</taxon>
        <taxon>Xylonaceae</taxon>
        <taxon>Xylona</taxon>
    </lineage>
</organism>
<evidence type="ECO:0000259" key="1">
    <source>
        <dbReference type="Pfam" id="PF00294"/>
    </source>
</evidence>
<dbReference type="FunCoup" id="A0A165HES6">
    <property type="interactions" value="16"/>
</dbReference>
<dbReference type="InterPro" id="IPR034094">
    <property type="entry name" value="Mak32"/>
</dbReference>